<evidence type="ECO:0000313" key="1">
    <source>
        <dbReference type="EMBL" id="ETJ45294.1"/>
    </source>
</evidence>
<reference evidence="1" key="1">
    <citation type="submission" date="2013-12" db="EMBL/GenBank/DDBJ databases">
        <title>A Varibaculum cambriense genome reconstructed from a premature infant gut community with otherwise low bacterial novelty that shifts toward anaerobic metabolism during the third week of life.</title>
        <authorList>
            <person name="Brown C.T."/>
            <person name="Sharon I."/>
            <person name="Thomas B.C."/>
            <person name="Castelle C.J."/>
            <person name="Morowitz M.J."/>
            <person name="Banfield J.F."/>
        </authorList>
    </citation>
    <scope>NUCLEOTIDE SEQUENCE</scope>
</reference>
<sequence length="88" mass="9122">AKTEVKAGDNVTVDKTIGADGQNIYTVNAKATNLGDAELNYTANGGAKQKVKLSEGLNFVDGNYTKASVDANGVVKYDVTLGKVKDGV</sequence>
<feature type="non-terminal residue" evidence="1">
    <location>
        <position position="1"/>
    </location>
</feature>
<name>W1YVV1_9ZZZZ</name>
<dbReference type="AlphaFoldDB" id="W1YVV1"/>
<proteinExistence type="predicted"/>
<protein>
    <submittedName>
        <fullName evidence="1">Uncharacterized protein</fullName>
    </submittedName>
</protein>
<dbReference type="EMBL" id="AZMM01000707">
    <property type="protein sequence ID" value="ETJ45294.1"/>
    <property type="molecule type" value="Genomic_DNA"/>
</dbReference>
<comment type="caution">
    <text evidence="1">The sequence shown here is derived from an EMBL/GenBank/DDBJ whole genome shotgun (WGS) entry which is preliminary data.</text>
</comment>
<feature type="non-terminal residue" evidence="1">
    <location>
        <position position="88"/>
    </location>
</feature>
<gene>
    <name evidence="1" type="ORF">Q604_UNBC00707G0001</name>
</gene>
<organism evidence="1">
    <name type="scientific">human gut metagenome</name>
    <dbReference type="NCBI Taxonomy" id="408170"/>
    <lineage>
        <taxon>unclassified sequences</taxon>
        <taxon>metagenomes</taxon>
        <taxon>organismal metagenomes</taxon>
    </lineage>
</organism>
<accession>W1YVV1</accession>